<dbReference type="Pfam" id="PF01739">
    <property type="entry name" value="CheR"/>
    <property type="match status" value="1"/>
</dbReference>
<gene>
    <name evidence="3" type="ORF">ASR47_100759</name>
</gene>
<accession>A0A1A7C352</accession>
<dbReference type="EMBL" id="LOCQ01000056">
    <property type="protein sequence ID" value="OBV38743.1"/>
    <property type="molecule type" value="Genomic_DNA"/>
</dbReference>
<dbReference type="SMART" id="SM00138">
    <property type="entry name" value="MeTrc"/>
    <property type="match status" value="1"/>
</dbReference>
<dbReference type="STRING" id="1747903.ASR47_100759"/>
<organism evidence="3 4">
    <name type="scientific">Janthinobacterium psychrotolerans</name>
    <dbReference type="NCBI Taxonomy" id="1747903"/>
    <lineage>
        <taxon>Bacteria</taxon>
        <taxon>Pseudomonadati</taxon>
        <taxon>Pseudomonadota</taxon>
        <taxon>Betaproteobacteria</taxon>
        <taxon>Burkholderiales</taxon>
        <taxon>Oxalobacteraceae</taxon>
        <taxon>Janthinobacterium</taxon>
    </lineage>
</organism>
<reference evidence="3 4" key="1">
    <citation type="submission" date="2016-04" db="EMBL/GenBank/DDBJ databases">
        <title>Draft genome sequence of Janthinobacterium psychrotolerans sp. nov., isolated from freshwater sediments in Denmark.</title>
        <authorList>
            <person name="Gong X."/>
            <person name="Skrivergaard S."/>
            <person name="Korsgaard B.S."/>
            <person name="Schreiber L."/>
            <person name="Marshall I.P."/>
            <person name="Finster K."/>
            <person name="Schramm A."/>
        </authorList>
    </citation>
    <scope>NUCLEOTIDE SEQUENCE [LARGE SCALE GENOMIC DNA]</scope>
    <source>
        <strain evidence="3 4">S3-2</strain>
    </source>
</reference>
<evidence type="ECO:0000313" key="3">
    <source>
        <dbReference type="EMBL" id="OBV38743.1"/>
    </source>
</evidence>
<dbReference type="InterPro" id="IPR000780">
    <property type="entry name" value="CheR_MeTrfase"/>
</dbReference>
<feature type="domain" description="CheR-type methyltransferase" evidence="2">
    <location>
        <begin position="1"/>
        <end position="249"/>
    </location>
</feature>
<dbReference type="InterPro" id="IPR022641">
    <property type="entry name" value="CheR_N"/>
</dbReference>
<sequence length="300" mass="33694">MLVDYTEAQLQSLMEAIYQRYSYDFRDYSAPSQRRRLNHALGRLHCGSIDELQRKVLKDPGAFGQLLQTLTVPVTEMFRDPAFFLALREQVVPVLKTYPSPKIWVAGCCTGEEALSLAIILHEEGLLERSLIYATDINPVVLDKARLGVYPLTHMAGYGANYTAAGGLGSLDEYYTVEHATARFDSRLLDRINFADHSLATDSVFAETQLICCRNVLIYFNKALQDRALGLFHESLCHRGFLGLGSKESTNFSACATQFEQQAGPEKLYRKRPSFGAQRHETRHKPRQGDSAIPGNSHDE</sequence>
<evidence type="ECO:0000259" key="2">
    <source>
        <dbReference type="PROSITE" id="PS50123"/>
    </source>
</evidence>
<keyword evidence="3" id="KW-0808">Transferase</keyword>
<evidence type="ECO:0000313" key="4">
    <source>
        <dbReference type="Proteomes" id="UP000092713"/>
    </source>
</evidence>
<dbReference type="EC" id="2.1.1.80" evidence="3"/>
<dbReference type="PANTHER" id="PTHR24422">
    <property type="entry name" value="CHEMOTAXIS PROTEIN METHYLTRANSFERASE"/>
    <property type="match status" value="1"/>
</dbReference>
<dbReference type="GO" id="GO:0032259">
    <property type="term" value="P:methylation"/>
    <property type="evidence" value="ECO:0007669"/>
    <property type="project" value="UniProtKB-KW"/>
</dbReference>
<dbReference type="PRINTS" id="PR00996">
    <property type="entry name" value="CHERMTFRASE"/>
</dbReference>
<name>A0A1A7C352_9BURK</name>
<dbReference type="InterPro" id="IPR029063">
    <property type="entry name" value="SAM-dependent_MTases_sf"/>
</dbReference>
<dbReference type="AlphaFoldDB" id="A0A1A7C352"/>
<dbReference type="InterPro" id="IPR022642">
    <property type="entry name" value="CheR_C"/>
</dbReference>
<dbReference type="Gene3D" id="3.40.50.150">
    <property type="entry name" value="Vaccinia Virus protein VP39"/>
    <property type="match status" value="1"/>
</dbReference>
<keyword evidence="3" id="KW-0489">Methyltransferase</keyword>
<dbReference type="PATRIC" id="fig|1747903.4.peg.2301"/>
<dbReference type="SUPFAM" id="SSF53335">
    <property type="entry name" value="S-adenosyl-L-methionine-dependent methyltransferases"/>
    <property type="match status" value="1"/>
</dbReference>
<dbReference type="SUPFAM" id="SSF47757">
    <property type="entry name" value="Chemotaxis receptor methyltransferase CheR, N-terminal domain"/>
    <property type="match status" value="1"/>
</dbReference>
<dbReference type="InterPro" id="IPR050903">
    <property type="entry name" value="Bact_Chemotaxis_MeTrfase"/>
</dbReference>
<dbReference type="Proteomes" id="UP000092713">
    <property type="component" value="Unassembled WGS sequence"/>
</dbReference>
<feature type="region of interest" description="Disordered" evidence="1">
    <location>
        <begin position="264"/>
        <end position="300"/>
    </location>
</feature>
<protein>
    <submittedName>
        <fullName evidence="3">Chemotaxis protein methyltransferase CheR</fullName>
        <ecNumber evidence="3">2.1.1.80</ecNumber>
    </submittedName>
</protein>
<proteinExistence type="predicted"/>
<keyword evidence="4" id="KW-1185">Reference proteome</keyword>
<dbReference type="GO" id="GO:0008983">
    <property type="term" value="F:protein-glutamate O-methyltransferase activity"/>
    <property type="evidence" value="ECO:0007669"/>
    <property type="project" value="UniProtKB-EC"/>
</dbReference>
<evidence type="ECO:0000256" key="1">
    <source>
        <dbReference type="SAM" id="MobiDB-lite"/>
    </source>
</evidence>
<dbReference type="RefSeq" id="WP_082988929.1">
    <property type="nucleotide sequence ID" value="NZ_LOCQ01000056.1"/>
</dbReference>
<dbReference type="PROSITE" id="PS50123">
    <property type="entry name" value="CHER"/>
    <property type="match status" value="1"/>
</dbReference>
<dbReference type="PANTHER" id="PTHR24422:SF8">
    <property type="entry name" value="CHEMOTAXIS PROTEIN"/>
    <property type="match status" value="1"/>
</dbReference>
<dbReference type="Pfam" id="PF03705">
    <property type="entry name" value="CheR_N"/>
    <property type="match status" value="1"/>
</dbReference>
<dbReference type="OrthoDB" id="9816309at2"/>
<comment type="caution">
    <text evidence="3">The sequence shown here is derived from an EMBL/GenBank/DDBJ whole genome shotgun (WGS) entry which is preliminary data.</text>
</comment>